<protein>
    <recommendedName>
        <fullName evidence="3">Lipoprotein</fullName>
    </recommendedName>
</protein>
<reference evidence="1 2" key="1">
    <citation type="submission" date="2018-10" db="EMBL/GenBank/DDBJ databases">
        <title>Genomic Encyclopedia of Archaeal and Bacterial Type Strains, Phase II (KMG-II): from individual species to whole genera.</title>
        <authorList>
            <person name="Goeker M."/>
        </authorList>
    </citation>
    <scope>NUCLEOTIDE SEQUENCE [LARGE SCALE GENOMIC DNA]</scope>
    <source>
        <strain evidence="1 2">DSM 25230</strain>
    </source>
</reference>
<gene>
    <name evidence="1" type="ORF">CLV91_3150</name>
</gene>
<accession>A0A495DSP8</accession>
<dbReference type="EMBL" id="RBIQ01000012">
    <property type="protein sequence ID" value="RKR07165.1"/>
    <property type="molecule type" value="Genomic_DNA"/>
</dbReference>
<dbReference type="Proteomes" id="UP000269412">
    <property type="component" value="Unassembled WGS sequence"/>
</dbReference>
<dbReference type="PROSITE" id="PS51257">
    <property type="entry name" value="PROKAR_LIPOPROTEIN"/>
    <property type="match status" value="1"/>
</dbReference>
<evidence type="ECO:0008006" key="3">
    <source>
        <dbReference type="Google" id="ProtNLM"/>
    </source>
</evidence>
<proteinExistence type="predicted"/>
<dbReference type="AlphaFoldDB" id="A0A495DSP8"/>
<sequence>MKLFTKGHMILGVKINNILMKNLVLLLLVFVVSCKGQKNLITSNGSIVLLLEDNYSGLTKEENFIIKDQKSLKSFFSKINKTRKPGIPVPTIDFKKETLVVLCSGEHPNTLISALKLILETDEEIQLKTIYNKEKTKDKAIVSPFKIYKIPVSDKEITFKQ</sequence>
<organism evidence="1 2">
    <name type="scientific">Maribacter vaceletii</name>
    <dbReference type="NCBI Taxonomy" id="1206816"/>
    <lineage>
        <taxon>Bacteria</taxon>
        <taxon>Pseudomonadati</taxon>
        <taxon>Bacteroidota</taxon>
        <taxon>Flavobacteriia</taxon>
        <taxon>Flavobacteriales</taxon>
        <taxon>Flavobacteriaceae</taxon>
        <taxon>Maribacter</taxon>
    </lineage>
</organism>
<name>A0A495DSP8_9FLAO</name>
<keyword evidence="2" id="KW-1185">Reference proteome</keyword>
<evidence type="ECO:0000313" key="2">
    <source>
        <dbReference type="Proteomes" id="UP000269412"/>
    </source>
</evidence>
<evidence type="ECO:0000313" key="1">
    <source>
        <dbReference type="EMBL" id="RKR07165.1"/>
    </source>
</evidence>
<comment type="caution">
    <text evidence="1">The sequence shown here is derived from an EMBL/GenBank/DDBJ whole genome shotgun (WGS) entry which is preliminary data.</text>
</comment>